<evidence type="ECO:0000256" key="3">
    <source>
        <dbReference type="ARBA" id="ARBA00022840"/>
    </source>
</evidence>
<dbReference type="InterPro" id="IPR003439">
    <property type="entry name" value="ABC_transporter-like_ATP-bd"/>
</dbReference>
<dbReference type="AlphaFoldDB" id="A0A839E9F7"/>
<evidence type="ECO:0000313" key="7">
    <source>
        <dbReference type="Proteomes" id="UP000585905"/>
    </source>
</evidence>
<name>A0A839E9F7_9MICO</name>
<evidence type="ECO:0000256" key="1">
    <source>
        <dbReference type="ARBA" id="ARBA00022448"/>
    </source>
</evidence>
<keyword evidence="1" id="KW-0813">Transport</keyword>
<dbReference type="PROSITE" id="PS50893">
    <property type="entry name" value="ABC_TRANSPORTER_2"/>
    <property type="match status" value="1"/>
</dbReference>
<dbReference type="Gene3D" id="3.40.50.300">
    <property type="entry name" value="P-loop containing nucleotide triphosphate hydrolases"/>
    <property type="match status" value="1"/>
</dbReference>
<evidence type="ECO:0000256" key="4">
    <source>
        <dbReference type="ARBA" id="ARBA00066388"/>
    </source>
</evidence>
<accession>A0A839E9F7</accession>
<sequence>MTATPAAPARISATVSLRGVVKRFPGLTALDGVSLDLAPGEFVALLGPSGCGKTTALRVLAGLEAADEGSILIDGDDVIGTPTNKRDIGMVFQSYSLFPHLTTIENVEFGLRMRRVPAADRRSRAAEALELVGLDHHAGRYAHQLSGGQQQRVALARALVTRPRVLLLDEPLSALDAKVRVQLRDEIRRIQTELGITTLFVTHDQEEALAVADRVAVMRDGRIEQIGSPEELYARPASAFVADFVGLSNRMPGCVVDDVVLIAGQPLPLLDPDSASGDVHALVRPEDVELVDAHEAGAHAGRVLTTSFLGAFRRTRILLDGGAEIIVQHAAGAACHPGDRVHVRLTGRPVAVAPR</sequence>
<dbReference type="InterPro" id="IPR013611">
    <property type="entry name" value="Transp-assoc_OB_typ2"/>
</dbReference>
<dbReference type="PANTHER" id="PTHR42781:SF4">
    <property type="entry name" value="SPERMIDINE_PUTRESCINE IMPORT ATP-BINDING PROTEIN POTA"/>
    <property type="match status" value="1"/>
</dbReference>
<evidence type="ECO:0000256" key="2">
    <source>
        <dbReference type="ARBA" id="ARBA00022741"/>
    </source>
</evidence>
<dbReference type="InterPro" id="IPR003593">
    <property type="entry name" value="AAA+_ATPase"/>
</dbReference>
<dbReference type="GO" id="GO:0015418">
    <property type="term" value="F:ABC-type quaternary ammonium compound transporting activity"/>
    <property type="evidence" value="ECO:0007669"/>
    <property type="project" value="UniProtKB-EC"/>
</dbReference>
<keyword evidence="2" id="KW-0547">Nucleotide-binding</keyword>
<dbReference type="PANTHER" id="PTHR42781">
    <property type="entry name" value="SPERMIDINE/PUTRESCINE IMPORT ATP-BINDING PROTEIN POTA"/>
    <property type="match status" value="1"/>
</dbReference>
<dbReference type="PROSITE" id="PS00211">
    <property type="entry name" value="ABC_TRANSPORTER_1"/>
    <property type="match status" value="1"/>
</dbReference>
<dbReference type="EC" id="7.6.2.9" evidence="4"/>
<dbReference type="GO" id="GO:0005524">
    <property type="term" value="F:ATP binding"/>
    <property type="evidence" value="ECO:0007669"/>
    <property type="project" value="UniProtKB-KW"/>
</dbReference>
<dbReference type="InterPro" id="IPR027417">
    <property type="entry name" value="P-loop_NTPase"/>
</dbReference>
<dbReference type="InterPro" id="IPR050093">
    <property type="entry name" value="ABC_SmlMolc_Importer"/>
</dbReference>
<dbReference type="EMBL" id="JACGWX010000003">
    <property type="protein sequence ID" value="MBA8847886.1"/>
    <property type="molecule type" value="Genomic_DNA"/>
</dbReference>
<dbReference type="Pfam" id="PF08402">
    <property type="entry name" value="TOBE_2"/>
    <property type="match status" value="1"/>
</dbReference>
<organism evidence="6 7">
    <name type="scientific">Microcella alkalica</name>
    <dbReference type="NCBI Taxonomy" id="355930"/>
    <lineage>
        <taxon>Bacteria</taxon>
        <taxon>Bacillati</taxon>
        <taxon>Actinomycetota</taxon>
        <taxon>Actinomycetes</taxon>
        <taxon>Micrococcales</taxon>
        <taxon>Microbacteriaceae</taxon>
        <taxon>Microcella</taxon>
    </lineage>
</organism>
<comment type="caution">
    <text evidence="6">The sequence shown here is derived from an EMBL/GenBank/DDBJ whole genome shotgun (WGS) entry which is preliminary data.</text>
</comment>
<proteinExistence type="predicted"/>
<dbReference type="GO" id="GO:0043190">
    <property type="term" value="C:ATP-binding cassette (ABC) transporter complex"/>
    <property type="evidence" value="ECO:0007669"/>
    <property type="project" value="InterPro"/>
</dbReference>
<evidence type="ECO:0000313" key="6">
    <source>
        <dbReference type="EMBL" id="MBA8847886.1"/>
    </source>
</evidence>
<dbReference type="GO" id="GO:0016887">
    <property type="term" value="F:ATP hydrolysis activity"/>
    <property type="evidence" value="ECO:0007669"/>
    <property type="project" value="InterPro"/>
</dbReference>
<keyword evidence="7" id="KW-1185">Reference proteome</keyword>
<dbReference type="SMART" id="SM00382">
    <property type="entry name" value="AAA"/>
    <property type="match status" value="1"/>
</dbReference>
<protein>
    <recommendedName>
        <fullName evidence="4">ABC-type quaternary amine transporter</fullName>
        <ecNumber evidence="4">7.6.2.9</ecNumber>
    </recommendedName>
</protein>
<dbReference type="SUPFAM" id="SSF50331">
    <property type="entry name" value="MOP-like"/>
    <property type="match status" value="1"/>
</dbReference>
<keyword evidence="3 6" id="KW-0067">ATP-binding</keyword>
<reference evidence="6 7" key="1">
    <citation type="submission" date="2020-07" db="EMBL/GenBank/DDBJ databases">
        <title>Sequencing the genomes of 1000 actinobacteria strains.</title>
        <authorList>
            <person name="Klenk H.-P."/>
        </authorList>
    </citation>
    <scope>NUCLEOTIDE SEQUENCE [LARGE SCALE GENOMIC DNA]</scope>
    <source>
        <strain evidence="6 7">DSM 19663</strain>
    </source>
</reference>
<dbReference type="SUPFAM" id="SSF52540">
    <property type="entry name" value="P-loop containing nucleoside triphosphate hydrolases"/>
    <property type="match status" value="1"/>
</dbReference>
<dbReference type="RefSeq" id="WP_182490710.1">
    <property type="nucleotide sequence ID" value="NZ_BAAAOV010000001.1"/>
</dbReference>
<dbReference type="FunFam" id="3.40.50.300:FF:000425">
    <property type="entry name" value="Probable ABC transporter, ATP-binding subunit"/>
    <property type="match status" value="1"/>
</dbReference>
<feature type="domain" description="ABC transporter" evidence="5">
    <location>
        <begin position="15"/>
        <end position="245"/>
    </location>
</feature>
<gene>
    <name evidence="6" type="ORF">FHX53_001478</name>
</gene>
<dbReference type="Pfam" id="PF00005">
    <property type="entry name" value="ABC_tran"/>
    <property type="match status" value="1"/>
</dbReference>
<dbReference type="InterPro" id="IPR008995">
    <property type="entry name" value="Mo/tungstate-bd_C_term_dom"/>
</dbReference>
<evidence type="ECO:0000259" key="5">
    <source>
        <dbReference type="PROSITE" id="PS50893"/>
    </source>
</evidence>
<dbReference type="Proteomes" id="UP000585905">
    <property type="component" value="Unassembled WGS sequence"/>
</dbReference>
<dbReference type="InterPro" id="IPR017871">
    <property type="entry name" value="ABC_transporter-like_CS"/>
</dbReference>